<gene>
    <name evidence="2" type="ORF">ACFOZ4_20070</name>
</gene>
<keyword evidence="3" id="KW-1185">Reference proteome</keyword>
<dbReference type="Proteomes" id="UP001595816">
    <property type="component" value="Unassembled WGS sequence"/>
</dbReference>
<accession>A0ABV8LQV4</accession>
<protein>
    <recommendedName>
        <fullName evidence="4">Secreted protein</fullName>
    </recommendedName>
</protein>
<evidence type="ECO:0000256" key="1">
    <source>
        <dbReference type="SAM" id="MobiDB-lite"/>
    </source>
</evidence>
<evidence type="ECO:0008006" key="4">
    <source>
        <dbReference type="Google" id="ProtNLM"/>
    </source>
</evidence>
<organism evidence="2 3">
    <name type="scientific">Hamadaea flava</name>
    <dbReference type="NCBI Taxonomy" id="1742688"/>
    <lineage>
        <taxon>Bacteria</taxon>
        <taxon>Bacillati</taxon>
        <taxon>Actinomycetota</taxon>
        <taxon>Actinomycetes</taxon>
        <taxon>Micromonosporales</taxon>
        <taxon>Micromonosporaceae</taxon>
        <taxon>Hamadaea</taxon>
    </lineage>
</organism>
<comment type="caution">
    <text evidence="2">The sequence shown here is derived from an EMBL/GenBank/DDBJ whole genome shotgun (WGS) entry which is preliminary data.</text>
</comment>
<evidence type="ECO:0000313" key="3">
    <source>
        <dbReference type="Proteomes" id="UP001595816"/>
    </source>
</evidence>
<dbReference type="RefSeq" id="WP_253752259.1">
    <property type="nucleotide sequence ID" value="NZ_JAMZDZ010000001.1"/>
</dbReference>
<dbReference type="EMBL" id="JBHSAY010000009">
    <property type="protein sequence ID" value="MFC4132913.1"/>
    <property type="molecule type" value="Genomic_DNA"/>
</dbReference>
<reference evidence="3" key="1">
    <citation type="journal article" date="2019" name="Int. J. Syst. Evol. Microbiol.">
        <title>The Global Catalogue of Microorganisms (GCM) 10K type strain sequencing project: providing services to taxonomists for standard genome sequencing and annotation.</title>
        <authorList>
            <consortium name="The Broad Institute Genomics Platform"/>
            <consortium name="The Broad Institute Genome Sequencing Center for Infectious Disease"/>
            <person name="Wu L."/>
            <person name="Ma J."/>
        </authorList>
    </citation>
    <scope>NUCLEOTIDE SEQUENCE [LARGE SCALE GENOMIC DNA]</scope>
    <source>
        <strain evidence="3">CGMCC 4.7289</strain>
    </source>
</reference>
<sequence>MDNLIGILSAIVSVVGAIVAGVMTSWSSRKASAFDAKLERERHEETKAEQAEKVLGRYREPLLLAANSLQSRLFNAVRDEYLPVYLRCGDKEQEDYARQFTVYTLAEYLCWVEIIRRELRFLDLGGEEQNRVFTKRLLDVTNTLSSQKYEQAHYRLFRGQQRAIGELMMQPGADGHHDCITYPEFTRRLDDDPRFRSWFERLLREVDDIADQSEAGNARVIDTQRSLIDLIDFLDPDKTRLGADHREKYVEATPSPAPPSTSPTGSSHSVTVSAQPAAG</sequence>
<proteinExistence type="predicted"/>
<evidence type="ECO:0000313" key="2">
    <source>
        <dbReference type="EMBL" id="MFC4132913.1"/>
    </source>
</evidence>
<feature type="compositionally biased region" description="Low complexity" evidence="1">
    <location>
        <begin position="262"/>
        <end position="273"/>
    </location>
</feature>
<name>A0ABV8LQV4_9ACTN</name>
<feature type="region of interest" description="Disordered" evidence="1">
    <location>
        <begin position="242"/>
        <end position="279"/>
    </location>
</feature>